<protein>
    <recommendedName>
        <fullName evidence="3">BRICHOS domain-containing protein</fullName>
    </recommendedName>
</protein>
<evidence type="ECO:0008006" key="3">
    <source>
        <dbReference type="Google" id="ProtNLM"/>
    </source>
</evidence>
<dbReference type="Proteomes" id="UP000762676">
    <property type="component" value="Unassembled WGS sequence"/>
</dbReference>
<dbReference type="AlphaFoldDB" id="A0AAV4JMH7"/>
<dbReference type="EMBL" id="BMAT01013940">
    <property type="protein sequence ID" value="GFS23485.1"/>
    <property type="molecule type" value="Genomic_DNA"/>
</dbReference>
<organism evidence="1 2">
    <name type="scientific">Elysia marginata</name>
    <dbReference type="NCBI Taxonomy" id="1093978"/>
    <lineage>
        <taxon>Eukaryota</taxon>
        <taxon>Metazoa</taxon>
        <taxon>Spiralia</taxon>
        <taxon>Lophotrochozoa</taxon>
        <taxon>Mollusca</taxon>
        <taxon>Gastropoda</taxon>
        <taxon>Heterobranchia</taxon>
        <taxon>Euthyneura</taxon>
        <taxon>Panpulmonata</taxon>
        <taxon>Sacoglossa</taxon>
        <taxon>Placobranchoidea</taxon>
        <taxon>Plakobranchidae</taxon>
        <taxon>Elysia</taxon>
    </lineage>
</organism>
<gene>
    <name evidence="1" type="ORF">ElyMa_006978300</name>
</gene>
<sequence>MLPISVQVVKTNVVPNTATRLALILHLISKRIWRVRGEASTRECAFLSVSCFRKRRTFPNKNFAIKTEHTASEQHVKHYRLLRFLSCSQYRHRLRSMLGIKISIDLQGFIHKHQQVNCTRNQMSTLTLLVCVCLALGTVAVTVRATRNVTSNSGTDLHCRAPEAYTASTLDILQFVEARTYRNVTGGITFIKHVKEDIWMYTDYNTGKLYASYMPGLCTVMEMEDWQITVEQAYEGAVHLFAMGDHSSAFSFTAGDVNFEVLMDYALCVPTLFKATYKNELRTANEDHILSERAEGPHCTDQDLRDCTDAAQAWITHWRDKI</sequence>
<keyword evidence="2" id="KW-1185">Reference proteome</keyword>
<evidence type="ECO:0000313" key="1">
    <source>
        <dbReference type="EMBL" id="GFS23485.1"/>
    </source>
</evidence>
<proteinExistence type="predicted"/>
<comment type="caution">
    <text evidence="1">The sequence shown here is derived from an EMBL/GenBank/DDBJ whole genome shotgun (WGS) entry which is preliminary data.</text>
</comment>
<evidence type="ECO:0000313" key="2">
    <source>
        <dbReference type="Proteomes" id="UP000762676"/>
    </source>
</evidence>
<reference evidence="1 2" key="1">
    <citation type="journal article" date="2021" name="Elife">
        <title>Chloroplast acquisition without the gene transfer in kleptoplastic sea slugs, Plakobranchus ocellatus.</title>
        <authorList>
            <person name="Maeda T."/>
            <person name="Takahashi S."/>
            <person name="Yoshida T."/>
            <person name="Shimamura S."/>
            <person name="Takaki Y."/>
            <person name="Nagai Y."/>
            <person name="Toyoda A."/>
            <person name="Suzuki Y."/>
            <person name="Arimoto A."/>
            <person name="Ishii H."/>
            <person name="Satoh N."/>
            <person name="Nishiyama T."/>
            <person name="Hasebe M."/>
            <person name="Maruyama T."/>
            <person name="Minagawa J."/>
            <person name="Obokata J."/>
            <person name="Shigenobu S."/>
        </authorList>
    </citation>
    <scope>NUCLEOTIDE SEQUENCE [LARGE SCALE GENOMIC DNA]</scope>
</reference>
<accession>A0AAV4JMH7</accession>
<name>A0AAV4JMH7_9GAST</name>